<comment type="caution">
    <text evidence="1">The sequence shown here is derived from an EMBL/GenBank/DDBJ whole genome shotgun (WGS) entry which is preliminary data.</text>
</comment>
<gene>
    <name evidence="1" type="ORF">WA026_016842</name>
</gene>
<proteinExistence type="predicted"/>
<reference evidence="1 2" key="1">
    <citation type="submission" date="2023-03" db="EMBL/GenBank/DDBJ databases">
        <title>Genome insight into feeding habits of ladybird beetles.</title>
        <authorList>
            <person name="Li H.-S."/>
            <person name="Huang Y.-H."/>
            <person name="Pang H."/>
        </authorList>
    </citation>
    <scope>NUCLEOTIDE SEQUENCE [LARGE SCALE GENOMIC DNA]</scope>
    <source>
        <strain evidence="1">SYSU_2023b</strain>
        <tissue evidence="1">Whole body</tissue>
    </source>
</reference>
<name>A0AAW1UA18_9CUCU</name>
<dbReference type="Proteomes" id="UP001431783">
    <property type="component" value="Unassembled WGS sequence"/>
</dbReference>
<evidence type="ECO:0000313" key="2">
    <source>
        <dbReference type="Proteomes" id="UP001431783"/>
    </source>
</evidence>
<keyword evidence="2" id="KW-1185">Reference proteome</keyword>
<protein>
    <submittedName>
        <fullName evidence="1">Uncharacterized protein</fullName>
    </submittedName>
</protein>
<sequence length="92" mass="10395">MNCVMLFSLMRSGLKGLLNIDSTEVISQVFLLVVSFQHGVMEFKLSFSATNVPQDRASSPATDNRYHHLGMLRRLDIKRSRAPDKRLVVCAE</sequence>
<organism evidence="1 2">
    <name type="scientific">Henosepilachna vigintioctopunctata</name>
    <dbReference type="NCBI Taxonomy" id="420089"/>
    <lineage>
        <taxon>Eukaryota</taxon>
        <taxon>Metazoa</taxon>
        <taxon>Ecdysozoa</taxon>
        <taxon>Arthropoda</taxon>
        <taxon>Hexapoda</taxon>
        <taxon>Insecta</taxon>
        <taxon>Pterygota</taxon>
        <taxon>Neoptera</taxon>
        <taxon>Endopterygota</taxon>
        <taxon>Coleoptera</taxon>
        <taxon>Polyphaga</taxon>
        <taxon>Cucujiformia</taxon>
        <taxon>Coccinelloidea</taxon>
        <taxon>Coccinellidae</taxon>
        <taxon>Epilachninae</taxon>
        <taxon>Epilachnini</taxon>
        <taxon>Henosepilachna</taxon>
    </lineage>
</organism>
<dbReference type="EMBL" id="JARQZJ010000040">
    <property type="protein sequence ID" value="KAK9877097.1"/>
    <property type="molecule type" value="Genomic_DNA"/>
</dbReference>
<dbReference type="AlphaFoldDB" id="A0AAW1UA18"/>
<accession>A0AAW1UA18</accession>
<evidence type="ECO:0000313" key="1">
    <source>
        <dbReference type="EMBL" id="KAK9877097.1"/>
    </source>
</evidence>